<dbReference type="EMBL" id="FVGW01000046">
    <property type="protein sequence ID" value="SKN09562.1"/>
    <property type="molecule type" value="Genomic_DNA"/>
</dbReference>
<dbReference type="AlphaFoldDB" id="A0A1T8VWU1"/>
<protein>
    <submittedName>
        <fullName evidence="2">Uncharacterized protein</fullName>
    </submittedName>
</protein>
<dbReference type="Proteomes" id="UP000190074">
    <property type="component" value="Unassembled WGS sequence"/>
</dbReference>
<feature type="compositionally biased region" description="Pro residues" evidence="1">
    <location>
        <begin position="44"/>
        <end position="53"/>
    </location>
</feature>
<organism evidence="2 3">
    <name type="scientific">Mycobacteroides abscessus subsp. massiliense</name>
    <dbReference type="NCBI Taxonomy" id="1962118"/>
    <lineage>
        <taxon>Bacteria</taxon>
        <taxon>Bacillati</taxon>
        <taxon>Actinomycetota</taxon>
        <taxon>Actinomycetes</taxon>
        <taxon>Mycobacteriales</taxon>
        <taxon>Mycobacteriaceae</taxon>
        <taxon>Mycobacteroides</taxon>
        <taxon>Mycobacteroides abscessus</taxon>
    </lineage>
</organism>
<name>A0A1T8VWU1_9MYCO</name>
<feature type="compositionally biased region" description="Low complexity" evidence="1">
    <location>
        <begin position="33"/>
        <end position="43"/>
    </location>
</feature>
<feature type="region of interest" description="Disordered" evidence="1">
    <location>
        <begin position="96"/>
        <end position="123"/>
    </location>
</feature>
<feature type="region of interest" description="Disordered" evidence="1">
    <location>
        <begin position="29"/>
        <end position="62"/>
    </location>
</feature>
<evidence type="ECO:0000256" key="1">
    <source>
        <dbReference type="SAM" id="MobiDB-lite"/>
    </source>
</evidence>
<proteinExistence type="predicted"/>
<gene>
    <name evidence="2" type="ORF">SAMEA2259716_05868</name>
</gene>
<feature type="compositionally biased region" description="Basic and acidic residues" evidence="1">
    <location>
        <begin position="111"/>
        <end position="123"/>
    </location>
</feature>
<sequence>MRPRGGHWPAFVGLVISLMVTAYNSINTHRGPLDPALATATPTPSTPAPPSKPPAHNAGPETSLQAIARQANLYNQALKAAEDHQLRLHQAIRNAHKDGHSRNKIAKAAKMKRDEVSRIADEP</sequence>
<reference evidence="2 3" key="1">
    <citation type="submission" date="2016-11" db="EMBL/GenBank/DDBJ databases">
        <authorList>
            <consortium name="Pathogen Informatics"/>
        </authorList>
    </citation>
    <scope>NUCLEOTIDE SEQUENCE [LARGE SCALE GENOMIC DNA]</scope>
    <source>
        <strain evidence="2 3">911</strain>
    </source>
</reference>
<accession>A0A1T8VWU1</accession>
<evidence type="ECO:0000313" key="3">
    <source>
        <dbReference type="Proteomes" id="UP000190074"/>
    </source>
</evidence>
<evidence type="ECO:0000313" key="2">
    <source>
        <dbReference type="EMBL" id="SKN09562.1"/>
    </source>
</evidence>